<evidence type="ECO:0000259" key="5">
    <source>
        <dbReference type="PROSITE" id="PS50931"/>
    </source>
</evidence>
<dbReference type="Proteomes" id="UP000467240">
    <property type="component" value="Unassembled WGS sequence"/>
</dbReference>
<gene>
    <name evidence="6" type="ORF">F8O01_03820</name>
</gene>
<dbReference type="RefSeq" id="WP_158039563.1">
    <property type="nucleotide sequence ID" value="NZ_JACCFV010000001.1"/>
</dbReference>
<accession>A0A7J5BZH7</accession>
<keyword evidence="7" id="KW-1185">Reference proteome</keyword>
<organism evidence="6 7">
    <name type="scientific">Pseudoclavibacter chungangensis</name>
    <dbReference type="NCBI Taxonomy" id="587635"/>
    <lineage>
        <taxon>Bacteria</taxon>
        <taxon>Bacillati</taxon>
        <taxon>Actinomycetota</taxon>
        <taxon>Actinomycetes</taxon>
        <taxon>Micrococcales</taxon>
        <taxon>Microbacteriaceae</taxon>
        <taxon>Pseudoclavibacter</taxon>
    </lineage>
</organism>
<dbReference type="GO" id="GO:0003700">
    <property type="term" value="F:DNA-binding transcription factor activity"/>
    <property type="evidence" value="ECO:0007669"/>
    <property type="project" value="InterPro"/>
</dbReference>
<evidence type="ECO:0000256" key="1">
    <source>
        <dbReference type="ARBA" id="ARBA00009437"/>
    </source>
</evidence>
<keyword evidence="3" id="KW-0238">DNA-binding</keyword>
<dbReference type="Gene3D" id="1.10.10.10">
    <property type="entry name" value="Winged helix-like DNA-binding domain superfamily/Winged helix DNA-binding domain"/>
    <property type="match status" value="1"/>
</dbReference>
<evidence type="ECO:0000313" key="6">
    <source>
        <dbReference type="EMBL" id="KAB1660067.1"/>
    </source>
</evidence>
<dbReference type="Pfam" id="PF03466">
    <property type="entry name" value="LysR_substrate"/>
    <property type="match status" value="1"/>
</dbReference>
<comment type="caution">
    <text evidence="6">The sequence shown here is derived from an EMBL/GenBank/DDBJ whole genome shotgun (WGS) entry which is preliminary data.</text>
</comment>
<dbReference type="Gene3D" id="3.40.190.10">
    <property type="entry name" value="Periplasmic binding protein-like II"/>
    <property type="match status" value="2"/>
</dbReference>
<comment type="similarity">
    <text evidence="1">Belongs to the LysR transcriptional regulatory family.</text>
</comment>
<evidence type="ECO:0000256" key="4">
    <source>
        <dbReference type="ARBA" id="ARBA00023163"/>
    </source>
</evidence>
<name>A0A7J5BZH7_9MICO</name>
<dbReference type="AlphaFoldDB" id="A0A7J5BZH7"/>
<keyword evidence="4" id="KW-0804">Transcription</keyword>
<protein>
    <submittedName>
        <fullName evidence="6">LysR family transcriptional regulator</fullName>
    </submittedName>
</protein>
<dbReference type="PANTHER" id="PTHR30346:SF29">
    <property type="entry name" value="LYSR SUBSTRATE-BINDING"/>
    <property type="match status" value="1"/>
</dbReference>
<feature type="domain" description="HTH lysR-type" evidence="5">
    <location>
        <begin position="7"/>
        <end position="63"/>
    </location>
</feature>
<dbReference type="InterPro" id="IPR036390">
    <property type="entry name" value="WH_DNA-bd_sf"/>
</dbReference>
<evidence type="ECO:0000256" key="2">
    <source>
        <dbReference type="ARBA" id="ARBA00023015"/>
    </source>
</evidence>
<dbReference type="OrthoDB" id="3673085at2"/>
<evidence type="ECO:0000256" key="3">
    <source>
        <dbReference type="ARBA" id="ARBA00023125"/>
    </source>
</evidence>
<dbReference type="EMBL" id="WBJZ01000004">
    <property type="protein sequence ID" value="KAB1660067.1"/>
    <property type="molecule type" value="Genomic_DNA"/>
</dbReference>
<dbReference type="GO" id="GO:0003677">
    <property type="term" value="F:DNA binding"/>
    <property type="evidence" value="ECO:0007669"/>
    <property type="project" value="UniProtKB-KW"/>
</dbReference>
<dbReference type="InterPro" id="IPR036388">
    <property type="entry name" value="WH-like_DNA-bd_sf"/>
</dbReference>
<dbReference type="PANTHER" id="PTHR30346">
    <property type="entry name" value="TRANSCRIPTIONAL DUAL REGULATOR HCAR-RELATED"/>
    <property type="match status" value="1"/>
</dbReference>
<evidence type="ECO:0000313" key="7">
    <source>
        <dbReference type="Proteomes" id="UP000467240"/>
    </source>
</evidence>
<sequence>MSRHPADLRGLTAFVAVLDTGSVAAAAALLGWSHPTVDHHLRKLELAAGVPLLERGPRGSVPSESGLRVAASARRVLDAERHVFDELDAWRRTGSSLVRLGVFPTLGAQIVPGLLAGLTGSGVALEVTLDECERLTAKLGDGSLEAAIVFQASGAPITLPAETDAELLFAEEVMIALPVGHPVGGTAVPLTDLGAFRDERWSFGASGSDTLDDATRDLCRRSGFDPETAMHSDDYAAVLRLVAAGVVVAVVPRSVARGDGVDFVPIDRALLHREVLLATTRAALATRTVDAVRAALRRVLPDIGPRAANPPSPGSRL</sequence>
<dbReference type="PROSITE" id="PS50931">
    <property type="entry name" value="HTH_LYSR"/>
    <property type="match status" value="1"/>
</dbReference>
<dbReference type="GO" id="GO:0032993">
    <property type="term" value="C:protein-DNA complex"/>
    <property type="evidence" value="ECO:0007669"/>
    <property type="project" value="TreeGrafter"/>
</dbReference>
<keyword evidence="2" id="KW-0805">Transcription regulation</keyword>
<proteinExistence type="inferred from homology"/>
<dbReference type="SUPFAM" id="SSF46785">
    <property type="entry name" value="Winged helix' DNA-binding domain"/>
    <property type="match status" value="1"/>
</dbReference>
<reference evidence="6 7" key="1">
    <citation type="submission" date="2019-09" db="EMBL/GenBank/DDBJ databases">
        <title>Phylogeny of genus Pseudoclavibacter and closely related genus.</title>
        <authorList>
            <person name="Li Y."/>
        </authorList>
    </citation>
    <scope>NUCLEOTIDE SEQUENCE [LARGE SCALE GENOMIC DNA]</scope>
    <source>
        <strain evidence="6 7">DSM 23821</strain>
    </source>
</reference>
<dbReference type="SUPFAM" id="SSF53850">
    <property type="entry name" value="Periplasmic binding protein-like II"/>
    <property type="match status" value="1"/>
</dbReference>
<dbReference type="Pfam" id="PF00126">
    <property type="entry name" value="HTH_1"/>
    <property type="match status" value="1"/>
</dbReference>
<dbReference type="InterPro" id="IPR005119">
    <property type="entry name" value="LysR_subst-bd"/>
</dbReference>
<dbReference type="InterPro" id="IPR000847">
    <property type="entry name" value="LysR_HTH_N"/>
</dbReference>